<evidence type="ECO:0000256" key="2">
    <source>
        <dbReference type="ARBA" id="ARBA00023315"/>
    </source>
</evidence>
<evidence type="ECO:0000313" key="4">
    <source>
        <dbReference type="EMBL" id="SDL81436.1"/>
    </source>
</evidence>
<name>A0A1G9N4G0_9ACTN</name>
<dbReference type="Proteomes" id="UP000199063">
    <property type="component" value="Unassembled WGS sequence"/>
</dbReference>
<accession>A0A1G9N4G0</accession>
<proteinExistence type="predicted"/>
<dbReference type="EMBL" id="FNHI01000001">
    <property type="protein sequence ID" value="SDL81436.1"/>
    <property type="molecule type" value="Genomic_DNA"/>
</dbReference>
<dbReference type="PANTHER" id="PTHR43877">
    <property type="entry name" value="AMINOALKYLPHOSPHONATE N-ACETYLTRANSFERASE-RELATED-RELATED"/>
    <property type="match status" value="1"/>
</dbReference>
<evidence type="ECO:0000259" key="3">
    <source>
        <dbReference type="PROSITE" id="PS51186"/>
    </source>
</evidence>
<dbReference type="Gene3D" id="3.40.630.30">
    <property type="match status" value="1"/>
</dbReference>
<dbReference type="PROSITE" id="PS51186">
    <property type="entry name" value="GNAT"/>
    <property type="match status" value="1"/>
</dbReference>
<dbReference type="AlphaFoldDB" id="A0A1G9N4G0"/>
<dbReference type="PANTHER" id="PTHR43877:SF2">
    <property type="entry name" value="AMINOALKYLPHOSPHONATE N-ACETYLTRANSFERASE-RELATED"/>
    <property type="match status" value="1"/>
</dbReference>
<feature type="domain" description="N-acetyltransferase" evidence="3">
    <location>
        <begin position="9"/>
        <end position="185"/>
    </location>
</feature>
<keyword evidence="4" id="KW-0689">Ribosomal protein</keyword>
<organism evidence="4 5">
    <name type="scientific">Streptomyces wuyuanensis</name>
    <dbReference type="NCBI Taxonomy" id="1196353"/>
    <lineage>
        <taxon>Bacteria</taxon>
        <taxon>Bacillati</taxon>
        <taxon>Actinomycetota</taxon>
        <taxon>Actinomycetes</taxon>
        <taxon>Kitasatosporales</taxon>
        <taxon>Streptomycetaceae</taxon>
        <taxon>Streptomyces</taxon>
    </lineage>
</organism>
<dbReference type="InterPro" id="IPR000182">
    <property type="entry name" value="GNAT_dom"/>
</dbReference>
<dbReference type="GeneID" id="40827805"/>
<protein>
    <submittedName>
        <fullName evidence="4">Ribosomal protein S18 acetylase RimI</fullName>
    </submittedName>
</protein>
<sequence>MTTADETTYEFRAARREDFEAIDALDGSFTTSTVFRVDVTGDGFALREVPVDPPLTKVFPEDESEGADGADSGSRTFVAVGADGELAGFAAVSYSPWNRRLTVEDIEVAPGHRNRGVGHALMGHAVDFARECGAGHVWLEVTNVNAPAIHAYRRMGFAFCGLDTALYQGTESEGEQAIYMSMPCP</sequence>
<dbReference type="SUPFAM" id="SSF55729">
    <property type="entry name" value="Acyl-CoA N-acyltransferases (Nat)"/>
    <property type="match status" value="1"/>
</dbReference>
<keyword evidence="2" id="KW-0012">Acyltransferase</keyword>
<keyword evidence="1" id="KW-0808">Transferase</keyword>
<reference evidence="5" key="1">
    <citation type="submission" date="2016-10" db="EMBL/GenBank/DDBJ databases">
        <authorList>
            <person name="Varghese N."/>
            <person name="Submissions S."/>
        </authorList>
    </citation>
    <scope>NUCLEOTIDE SEQUENCE [LARGE SCALE GENOMIC DNA]</scope>
    <source>
        <strain evidence="5">CGMCC 4.7042</strain>
    </source>
</reference>
<dbReference type="InterPro" id="IPR016181">
    <property type="entry name" value="Acyl_CoA_acyltransferase"/>
</dbReference>
<dbReference type="STRING" id="1196353.SAMN05444921_101471"/>
<evidence type="ECO:0000256" key="1">
    <source>
        <dbReference type="ARBA" id="ARBA00022679"/>
    </source>
</evidence>
<dbReference type="InterPro" id="IPR050832">
    <property type="entry name" value="Bact_Acetyltransf"/>
</dbReference>
<dbReference type="RefSeq" id="WP_093652064.1">
    <property type="nucleotide sequence ID" value="NZ_FNHI01000001.1"/>
</dbReference>
<dbReference type="OrthoDB" id="529907at2"/>
<dbReference type="GO" id="GO:0005840">
    <property type="term" value="C:ribosome"/>
    <property type="evidence" value="ECO:0007669"/>
    <property type="project" value="UniProtKB-KW"/>
</dbReference>
<gene>
    <name evidence="4" type="ORF">SAMN05444921_101471</name>
</gene>
<dbReference type="GO" id="GO:0016747">
    <property type="term" value="F:acyltransferase activity, transferring groups other than amino-acyl groups"/>
    <property type="evidence" value="ECO:0007669"/>
    <property type="project" value="InterPro"/>
</dbReference>
<keyword evidence="5" id="KW-1185">Reference proteome</keyword>
<dbReference type="Pfam" id="PF00583">
    <property type="entry name" value="Acetyltransf_1"/>
    <property type="match status" value="1"/>
</dbReference>
<dbReference type="CDD" id="cd04301">
    <property type="entry name" value="NAT_SF"/>
    <property type="match status" value="1"/>
</dbReference>
<evidence type="ECO:0000313" key="5">
    <source>
        <dbReference type="Proteomes" id="UP000199063"/>
    </source>
</evidence>
<keyword evidence="4" id="KW-0687">Ribonucleoprotein</keyword>